<dbReference type="Proteomes" id="UP001465153">
    <property type="component" value="Unassembled WGS sequence"/>
</dbReference>
<comment type="caution">
    <text evidence="1">The sequence shown here is derived from an EMBL/GenBank/DDBJ whole genome shotgun (WGS) entry which is preliminary data.</text>
</comment>
<evidence type="ECO:0000313" key="2">
    <source>
        <dbReference type="Proteomes" id="UP001465153"/>
    </source>
</evidence>
<reference evidence="1 2" key="1">
    <citation type="submission" date="2024-04" db="EMBL/GenBank/DDBJ databases">
        <title>Draft genome sequence of Sessilibacter corallicola NBRC 116591.</title>
        <authorList>
            <person name="Miyakawa T."/>
            <person name="Kusuya Y."/>
            <person name="Miura T."/>
        </authorList>
    </citation>
    <scope>NUCLEOTIDE SEQUENCE [LARGE SCALE GENOMIC DNA]</scope>
    <source>
        <strain evidence="1 2">KU-00831-HH</strain>
    </source>
</reference>
<accession>A0ABQ0AF85</accession>
<dbReference type="EMBL" id="BAABWN010000026">
    <property type="protein sequence ID" value="GAA6170308.1"/>
    <property type="molecule type" value="Genomic_DNA"/>
</dbReference>
<organism evidence="1 2">
    <name type="scientific">Sessilibacter corallicola</name>
    <dbReference type="NCBI Taxonomy" id="2904075"/>
    <lineage>
        <taxon>Bacteria</taxon>
        <taxon>Pseudomonadati</taxon>
        <taxon>Pseudomonadota</taxon>
        <taxon>Gammaproteobacteria</taxon>
        <taxon>Cellvibrionales</taxon>
        <taxon>Cellvibrionaceae</taxon>
        <taxon>Sessilibacter</taxon>
    </lineage>
</organism>
<name>A0ABQ0AF85_9GAMM</name>
<proteinExistence type="predicted"/>
<evidence type="ECO:0000313" key="1">
    <source>
        <dbReference type="EMBL" id="GAA6170308.1"/>
    </source>
</evidence>
<dbReference type="RefSeq" id="WP_353304611.1">
    <property type="nucleotide sequence ID" value="NZ_BAABWN010000026.1"/>
</dbReference>
<sequence>MKGTQLPSDCAGAFVNVFLCSPNMVEAIKLVEAELLQDCYKPVNTYAAFELNLNDTDYDTDEEGYPDNEDLMNLHRNGGIWYGPFHCYPPEKHQVQ</sequence>
<keyword evidence="2" id="KW-1185">Reference proteome</keyword>
<gene>
    <name evidence="1" type="ORF">NBRC116591_41230</name>
</gene>
<protein>
    <submittedName>
        <fullName evidence="1">Uncharacterized protein</fullName>
    </submittedName>
</protein>